<accession>A0ACB9C4Z1</accession>
<reference evidence="1 2" key="2">
    <citation type="journal article" date="2022" name="Mol. Ecol. Resour.">
        <title>The genomes of chicory, endive, great burdock and yacon provide insights into Asteraceae paleo-polyploidization history and plant inulin production.</title>
        <authorList>
            <person name="Fan W."/>
            <person name="Wang S."/>
            <person name="Wang H."/>
            <person name="Wang A."/>
            <person name="Jiang F."/>
            <person name="Liu H."/>
            <person name="Zhao H."/>
            <person name="Xu D."/>
            <person name="Zhang Y."/>
        </authorList>
    </citation>
    <scope>NUCLEOTIDE SEQUENCE [LARGE SCALE GENOMIC DNA]</scope>
    <source>
        <strain evidence="2">cv. Niubang</strain>
    </source>
</reference>
<keyword evidence="2" id="KW-1185">Reference proteome</keyword>
<proteinExistence type="predicted"/>
<reference evidence="2" key="1">
    <citation type="journal article" date="2022" name="Mol. Ecol. Resour.">
        <title>The genomes of chicory, endive, great burdock and yacon provide insights into Asteraceae palaeo-polyploidization history and plant inulin production.</title>
        <authorList>
            <person name="Fan W."/>
            <person name="Wang S."/>
            <person name="Wang H."/>
            <person name="Wang A."/>
            <person name="Jiang F."/>
            <person name="Liu H."/>
            <person name="Zhao H."/>
            <person name="Xu D."/>
            <person name="Zhang Y."/>
        </authorList>
    </citation>
    <scope>NUCLEOTIDE SEQUENCE [LARGE SCALE GENOMIC DNA]</scope>
    <source>
        <strain evidence="2">cv. Niubang</strain>
    </source>
</reference>
<evidence type="ECO:0000313" key="2">
    <source>
        <dbReference type="Proteomes" id="UP001055879"/>
    </source>
</evidence>
<dbReference type="Proteomes" id="UP001055879">
    <property type="component" value="Linkage Group LG05"/>
</dbReference>
<dbReference type="EMBL" id="CM042051">
    <property type="protein sequence ID" value="KAI3729252.1"/>
    <property type="molecule type" value="Genomic_DNA"/>
</dbReference>
<protein>
    <submittedName>
        <fullName evidence="1">Uncharacterized protein</fullName>
    </submittedName>
</protein>
<organism evidence="1 2">
    <name type="scientific">Arctium lappa</name>
    <name type="common">Greater burdock</name>
    <name type="synonym">Lappa major</name>
    <dbReference type="NCBI Taxonomy" id="4217"/>
    <lineage>
        <taxon>Eukaryota</taxon>
        <taxon>Viridiplantae</taxon>
        <taxon>Streptophyta</taxon>
        <taxon>Embryophyta</taxon>
        <taxon>Tracheophyta</taxon>
        <taxon>Spermatophyta</taxon>
        <taxon>Magnoliopsida</taxon>
        <taxon>eudicotyledons</taxon>
        <taxon>Gunneridae</taxon>
        <taxon>Pentapetalae</taxon>
        <taxon>asterids</taxon>
        <taxon>campanulids</taxon>
        <taxon>Asterales</taxon>
        <taxon>Asteraceae</taxon>
        <taxon>Carduoideae</taxon>
        <taxon>Cardueae</taxon>
        <taxon>Arctiinae</taxon>
        <taxon>Arctium</taxon>
    </lineage>
</organism>
<name>A0ACB9C4Z1_ARCLA</name>
<gene>
    <name evidence="1" type="ORF">L6452_17905</name>
</gene>
<comment type="caution">
    <text evidence="1">The sequence shown here is derived from an EMBL/GenBank/DDBJ whole genome shotgun (WGS) entry which is preliminary data.</text>
</comment>
<evidence type="ECO:0000313" key="1">
    <source>
        <dbReference type="EMBL" id="KAI3729252.1"/>
    </source>
</evidence>
<sequence length="70" mass="8300">MESTKKTNHRNEENVTVENEEDVTIEVVTVEENEDVTDEEDEAKERRRTIDDSRVRVEINYAWVRFAVDS</sequence>